<dbReference type="PANTHER" id="PTHR34473:SF2">
    <property type="entry name" value="UPF0699 TRANSMEMBRANE PROTEIN YDBT"/>
    <property type="match status" value="1"/>
</dbReference>
<name>A0ABP3WRY4_9ALTE</name>
<feature type="transmembrane region" description="Helical" evidence="1">
    <location>
        <begin position="250"/>
        <end position="282"/>
    </location>
</feature>
<proteinExistence type="predicted"/>
<keyword evidence="4" id="KW-1185">Reference proteome</keyword>
<feature type="domain" description="YdbS-like PH" evidence="2">
    <location>
        <begin position="78"/>
        <end position="154"/>
    </location>
</feature>
<dbReference type="RefSeq" id="WP_343856267.1">
    <property type="nucleotide sequence ID" value="NZ_BAAAFD010000001.1"/>
</dbReference>
<feature type="transmembrane region" description="Helical" evidence="1">
    <location>
        <begin position="34"/>
        <end position="52"/>
    </location>
</feature>
<gene>
    <name evidence="3" type="ORF">GCM10009114_05440</name>
</gene>
<dbReference type="Proteomes" id="UP001500359">
    <property type="component" value="Unassembled WGS sequence"/>
</dbReference>
<organism evidence="3 4">
    <name type="scientific">Aliiglaciecola litoralis</name>
    <dbReference type="NCBI Taxonomy" id="582857"/>
    <lineage>
        <taxon>Bacteria</taxon>
        <taxon>Pseudomonadati</taxon>
        <taxon>Pseudomonadota</taxon>
        <taxon>Gammaproteobacteria</taxon>
        <taxon>Alteromonadales</taxon>
        <taxon>Alteromonadaceae</taxon>
        <taxon>Aliiglaciecola</taxon>
    </lineage>
</organism>
<feature type="transmembrane region" description="Helical" evidence="1">
    <location>
        <begin position="392"/>
        <end position="409"/>
    </location>
</feature>
<dbReference type="PIRSF" id="PIRSF026631">
    <property type="entry name" value="UCP026631"/>
    <property type="match status" value="1"/>
</dbReference>
<comment type="caution">
    <text evidence="3">The sequence shown here is derived from an EMBL/GenBank/DDBJ whole genome shotgun (WGS) entry which is preliminary data.</text>
</comment>
<evidence type="ECO:0000259" key="2">
    <source>
        <dbReference type="Pfam" id="PF03703"/>
    </source>
</evidence>
<reference evidence="4" key="1">
    <citation type="journal article" date="2019" name="Int. J. Syst. Evol. Microbiol.">
        <title>The Global Catalogue of Microorganisms (GCM) 10K type strain sequencing project: providing services to taxonomists for standard genome sequencing and annotation.</title>
        <authorList>
            <consortium name="The Broad Institute Genomics Platform"/>
            <consortium name="The Broad Institute Genome Sequencing Center for Infectious Disease"/>
            <person name="Wu L."/>
            <person name="Ma J."/>
        </authorList>
    </citation>
    <scope>NUCLEOTIDE SEQUENCE [LARGE SCALE GENOMIC DNA]</scope>
    <source>
        <strain evidence="4">JCM 15896</strain>
    </source>
</reference>
<evidence type="ECO:0000256" key="1">
    <source>
        <dbReference type="SAM" id="Phobius"/>
    </source>
</evidence>
<keyword evidence="1" id="KW-0472">Membrane</keyword>
<dbReference type="EMBL" id="BAAAFD010000001">
    <property type="protein sequence ID" value="GAA0853212.1"/>
    <property type="molecule type" value="Genomic_DNA"/>
</dbReference>
<feature type="transmembrane region" description="Helical" evidence="1">
    <location>
        <begin position="58"/>
        <end position="81"/>
    </location>
</feature>
<accession>A0ABP3WRY4</accession>
<evidence type="ECO:0000313" key="4">
    <source>
        <dbReference type="Proteomes" id="UP001500359"/>
    </source>
</evidence>
<feature type="domain" description="YdbS-like PH" evidence="2">
    <location>
        <begin position="434"/>
        <end position="501"/>
    </location>
</feature>
<sequence>MDKVPQEGEIQELDWQRLAPIAILYFAASNVKKLISNLIYLIPAFAISYSSIKDSPITWLVILAVVLGFFVVNAALEYLFFTFKLSSNNIEIRSGIIAKKYLNLPFSRIQNVTLEQPLYYRLHDLVCVILDTAGSSQQEAKIVALPHAFAKQLKQQVLAEKNSQSSNITGTRHNDNNESHLNLEQDQEQEVLLNQRSLSDLIIHGFTNNRVWIIIGFLAPLYDDIARYISSHLDSLGVEYQRYFDTQAQALWQLGLAFFAIVAGIFLLVTLVSIIGSIVIFYDFTLSKINGRYVRRSGLFTKQETTMRLSRIQVIALKQDWLDVLLKRVNLELKQSNSGTQAENQAQNSSKILVPSIRPDQALALLEDAFAINALRKVHFNAISRRFITRQCLVWLMPLTAIAATVAFNHFSLNALWLVVAVSLLLFIAVCCCWKRWGYAKDKDYIYIRKGIFGVDYYCFPIYKVQQTQYVQSYFMRRNGLANMHFVLASGSLSVPFVAQTTANIWLNETLSHVSEQRRSWM</sequence>
<evidence type="ECO:0000313" key="3">
    <source>
        <dbReference type="EMBL" id="GAA0853212.1"/>
    </source>
</evidence>
<keyword evidence="1" id="KW-1133">Transmembrane helix</keyword>
<dbReference type="PANTHER" id="PTHR34473">
    <property type="entry name" value="UPF0699 TRANSMEMBRANE PROTEIN YDBS"/>
    <property type="match status" value="1"/>
</dbReference>
<keyword evidence="1" id="KW-0812">Transmembrane</keyword>
<dbReference type="Pfam" id="PF03703">
    <property type="entry name" value="bPH_2"/>
    <property type="match status" value="2"/>
</dbReference>
<feature type="transmembrane region" description="Helical" evidence="1">
    <location>
        <begin position="415"/>
        <end position="434"/>
    </location>
</feature>
<dbReference type="InterPro" id="IPR005182">
    <property type="entry name" value="YdbS-like_PH"/>
</dbReference>
<dbReference type="InterPro" id="IPR014529">
    <property type="entry name" value="UCP026631"/>
</dbReference>
<protein>
    <recommendedName>
        <fullName evidence="2">YdbS-like PH domain-containing protein</fullName>
    </recommendedName>
</protein>